<keyword evidence="3" id="KW-1185">Reference proteome</keyword>
<feature type="compositionally biased region" description="Acidic residues" evidence="1">
    <location>
        <begin position="25"/>
        <end position="43"/>
    </location>
</feature>
<dbReference type="AlphaFoldDB" id="A0AAW1HTI7"/>
<reference evidence="2 3" key="1">
    <citation type="journal article" date="2024" name="BMC Genomics">
        <title>De novo assembly and annotation of Popillia japonica's genome with initial clues to its potential as an invasive pest.</title>
        <authorList>
            <person name="Cucini C."/>
            <person name="Boschi S."/>
            <person name="Funari R."/>
            <person name="Cardaioli E."/>
            <person name="Iannotti N."/>
            <person name="Marturano G."/>
            <person name="Paoli F."/>
            <person name="Bruttini M."/>
            <person name="Carapelli A."/>
            <person name="Frati F."/>
            <person name="Nardi F."/>
        </authorList>
    </citation>
    <scope>NUCLEOTIDE SEQUENCE [LARGE SCALE GENOMIC DNA]</scope>
    <source>
        <strain evidence="2">DMR45628</strain>
    </source>
</reference>
<organism evidence="2 3">
    <name type="scientific">Popillia japonica</name>
    <name type="common">Japanese beetle</name>
    <dbReference type="NCBI Taxonomy" id="7064"/>
    <lineage>
        <taxon>Eukaryota</taxon>
        <taxon>Metazoa</taxon>
        <taxon>Ecdysozoa</taxon>
        <taxon>Arthropoda</taxon>
        <taxon>Hexapoda</taxon>
        <taxon>Insecta</taxon>
        <taxon>Pterygota</taxon>
        <taxon>Neoptera</taxon>
        <taxon>Endopterygota</taxon>
        <taxon>Coleoptera</taxon>
        <taxon>Polyphaga</taxon>
        <taxon>Scarabaeiformia</taxon>
        <taxon>Scarabaeidae</taxon>
        <taxon>Rutelinae</taxon>
        <taxon>Popillia</taxon>
    </lineage>
</organism>
<evidence type="ECO:0000313" key="3">
    <source>
        <dbReference type="Proteomes" id="UP001458880"/>
    </source>
</evidence>
<name>A0AAW1HTI7_POPJA</name>
<comment type="caution">
    <text evidence="2">The sequence shown here is derived from an EMBL/GenBank/DDBJ whole genome shotgun (WGS) entry which is preliminary data.</text>
</comment>
<feature type="region of interest" description="Disordered" evidence="1">
    <location>
        <begin position="125"/>
        <end position="149"/>
    </location>
</feature>
<evidence type="ECO:0000313" key="2">
    <source>
        <dbReference type="EMBL" id="KAK9679612.1"/>
    </source>
</evidence>
<dbReference type="Proteomes" id="UP001458880">
    <property type="component" value="Unassembled WGS sequence"/>
</dbReference>
<proteinExistence type="predicted"/>
<accession>A0AAW1HTI7</accession>
<protein>
    <submittedName>
        <fullName evidence="2">Uncharacterized protein</fullName>
    </submittedName>
</protein>
<gene>
    <name evidence="2" type="ORF">QE152_g39856</name>
</gene>
<feature type="compositionally biased region" description="Basic and acidic residues" evidence="1">
    <location>
        <begin position="125"/>
        <end position="135"/>
    </location>
</feature>
<feature type="region of interest" description="Disordered" evidence="1">
    <location>
        <begin position="22"/>
        <end position="43"/>
    </location>
</feature>
<sequence length="149" mass="17242">MASAQKWKTKLSDKELEDIINNMSESEDGLDITDAEDNDEEYTPCIESDTDEEADVLQLQPQLAVFVEPHNVNEMALYTTTELTDMVLVYREKGENVAETQRFRHRQHPSCTLILSTVQNLRDRGITRPNYEGRGRERRRSSKYCGRQS</sequence>
<evidence type="ECO:0000256" key="1">
    <source>
        <dbReference type="SAM" id="MobiDB-lite"/>
    </source>
</evidence>
<dbReference type="EMBL" id="JASPKY010001001">
    <property type="protein sequence ID" value="KAK9679612.1"/>
    <property type="molecule type" value="Genomic_DNA"/>
</dbReference>